<reference evidence="2" key="1">
    <citation type="submission" date="2014-09" db="EMBL/GenBank/DDBJ databases">
        <authorList>
            <person name="Magalhaes I.L.F."/>
            <person name="Oliveira U."/>
            <person name="Santos F.R."/>
            <person name="Vidigal T.H.D.A."/>
            <person name="Brescovit A.D."/>
            <person name="Santos A.J."/>
        </authorList>
    </citation>
    <scope>NUCLEOTIDE SEQUENCE</scope>
    <source>
        <tissue evidence="2">Shoot tissue taken approximately 20 cm above the soil surface</tissue>
    </source>
</reference>
<feature type="region of interest" description="Disordered" evidence="1">
    <location>
        <begin position="1"/>
        <end position="42"/>
    </location>
</feature>
<dbReference type="AlphaFoldDB" id="A0A0A9HJ43"/>
<organism evidence="2">
    <name type="scientific">Arundo donax</name>
    <name type="common">Giant reed</name>
    <name type="synonym">Donax arundinaceus</name>
    <dbReference type="NCBI Taxonomy" id="35708"/>
    <lineage>
        <taxon>Eukaryota</taxon>
        <taxon>Viridiplantae</taxon>
        <taxon>Streptophyta</taxon>
        <taxon>Embryophyta</taxon>
        <taxon>Tracheophyta</taxon>
        <taxon>Spermatophyta</taxon>
        <taxon>Magnoliopsida</taxon>
        <taxon>Liliopsida</taxon>
        <taxon>Poales</taxon>
        <taxon>Poaceae</taxon>
        <taxon>PACMAD clade</taxon>
        <taxon>Arundinoideae</taxon>
        <taxon>Arundineae</taxon>
        <taxon>Arundo</taxon>
    </lineage>
</organism>
<feature type="compositionally biased region" description="Low complexity" evidence="1">
    <location>
        <begin position="82"/>
        <end position="108"/>
    </location>
</feature>
<name>A0A0A9HJ43_ARUDO</name>
<proteinExistence type="predicted"/>
<reference evidence="2" key="2">
    <citation type="journal article" date="2015" name="Data Brief">
        <title>Shoot transcriptome of the giant reed, Arundo donax.</title>
        <authorList>
            <person name="Barrero R.A."/>
            <person name="Guerrero F.D."/>
            <person name="Moolhuijzen P."/>
            <person name="Goolsby J.A."/>
            <person name="Tidwell J."/>
            <person name="Bellgard S.E."/>
            <person name="Bellgard M.I."/>
        </authorList>
    </citation>
    <scope>NUCLEOTIDE SEQUENCE</scope>
    <source>
        <tissue evidence="2">Shoot tissue taken approximately 20 cm above the soil surface</tissue>
    </source>
</reference>
<accession>A0A0A9HJ43</accession>
<dbReference type="EMBL" id="GBRH01163010">
    <property type="protein sequence ID" value="JAE34886.1"/>
    <property type="molecule type" value="Transcribed_RNA"/>
</dbReference>
<feature type="region of interest" description="Disordered" evidence="1">
    <location>
        <begin position="59"/>
        <end position="108"/>
    </location>
</feature>
<feature type="compositionally biased region" description="Polar residues" evidence="1">
    <location>
        <begin position="1"/>
        <end position="18"/>
    </location>
</feature>
<evidence type="ECO:0000256" key="1">
    <source>
        <dbReference type="SAM" id="MobiDB-lite"/>
    </source>
</evidence>
<protein>
    <submittedName>
        <fullName evidence="2">Uncharacterized protein</fullName>
    </submittedName>
</protein>
<feature type="compositionally biased region" description="Polar residues" evidence="1">
    <location>
        <begin position="28"/>
        <end position="42"/>
    </location>
</feature>
<evidence type="ECO:0000313" key="2">
    <source>
        <dbReference type="EMBL" id="JAE34886.1"/>
    </source>
</evidence>
<sequence length="108" mass="11906">MNTQFHLRNCRGQRTQPTREGMPRGTWTMEQRSFPTASPCSLTMSSRDLAPLPRCRCSSASPNHGDWCSSASDDEPGERLWQPPAAAQAPPARRGSSPSPSPTTRRQP</sequence>